<feature type="domain" description="Leucine zipper with capping helix" evidence="8">
    <location>
        <begin position="160"/>
        <end position="207"/>
    </location>
</feature>
<dbReference type="GO" id="GO:0005634">
    <property type="term" value="C:nucleus"/>
    <property type="evidence" value="ECO:0007669"/>
    <property type="project" value="UniProtKB-SubCell"/>
</dbReference>
<accession>A0A1Y2HIE5</accession>
<dbReference type="InterPro" id="IPR040661">
    <property type="entry name" value="LZ3wCH"/>
</dbReference>
<protein>
    <recommendedName>
        <fullName evidence="5">Meiotic nuclear division protein 1</fullName>
    </recommendedName>
</protein>
<keyword evidence="3 6" id="KW-0175">Coiled coil</keyword>
<evidence type="ECO:0000259" key="7">
    <source>
        <dbReference type="Pfam" id="PF03962"/>
    </source>
</evidence>
<dbReference type="InterPro" id="IPR040453">
    <property type="entry name" value="Mnd1_HTH"/>
</dbReference>
<dbReference type="PIRSF" id="PIRSF026991">
    <property type="entry name" value="Mnd1"/>
    <property type="match status" value="1"/>
</dbReference>
<dbReference type="Pfam" id="PF03962">
    <property type="entry name" value="Mnd1"/>
    <property type="match status" value="1"/>
</dbReference>
<comment type="function">
    <text evidence="5">Required for proper homologous chromosome pairing and efficient cross-over and intragenic recombination during meiosis.</text>
</comment>
<dbReference type="AlphaFoldDB" id="A0A1Y2HIE5"/>
<feature type="domain" description="Mnd1 HTH" evidence="7">
    <location>
        <begin position="19"/>
        <end position="78"/>
    </location>
</feature>
<evidence type="ECO:0000313" key="10">
    <source>
        <dbReference type="Proteomes" id="UP000193411"/>
    </source>
</evidence>
<gene>
    <name evidence="9" type="ORF">BCR44DRAFT_55187</name>
</gene>
<comment type="similarity">
    <text evidence="2 5">Belongs to the MND1 family.</text>
</comment>
<evidence type="ECO:0000256" key="3">
    <source>
        <dbReference type="ARBA" id="ARBA00023054"/>
    </source>
</evidence>
<feature type="coiled-coil region" evidence="6">
    <location>
        <begin position="89"/>
        <end position="150"/>
    </location>
</feature>
<dbReference type="Gene3D" id="1.10.10.10">
    <property type="entry name" value="Winged helix-like DNA-binding domain superfamily/Winged helix DNA-binding domain"/>
    <property type="match status" value="1"/>
</dbReference>
<dbReference type="EMBL" id="MCFL01000029">
    <property type="protein sequence ID" value="ORZ34325.1"/>
    <property type="molecule type" value="Genomic_DNA"/>
</dbReference>
<dbReference type="Proteomes" id="UP000193411">
    <property type="component" value="Unassembled WGS sequence"/>
</dbReference>
<evidence type="ECO:0000256" key="6">
    <source>
        <dbReference type="SAM" id="Coils"/>
    </source>
</evidence>
<reference evidence="9 10" key="1">
    <citation type="submission" date="2016-07" db="EMBL/GenBank/DDBJ databases">
        <title>Pervasive Adenine N6-methylation of Active Genes in Fungi.</title>
        <authorList>
            <consortium name="DOE Joint Genome Institute"/>
            <person name="Mondo S.J."/>
            <person name="Dannebaum R.O."/>
            <person name="Kuo R.C."/>
            <person name="Labutti K."/>
            <person name="Haridas S."/>
            <person name="Kuo A."/>
            <person name="Salamov A."/>
            <person name="Ahrendt S.R."/>
            <person name="Lipzen A."/>
            <person name="Sullivan W."/>
            <person name="Andreopoulos W.B."/>
            <person name="Clum A."/>
            <person name="Lindquist E."/>
            <person name="Daum C."/>
            <person name="Ramamoorthy G.K."/>
            <person name="Gryganskyi A."/>
            <person name="Culley D."/>
            <person name="Magnuson J.K."/>
            <person name="James T.Y."/>
            <person name="O'Malley M.A."/>
            <person name="Stajich J.E."/>
            <person name="Spatafora J.W."/>
            <person name="Visel A."/>
            <person name="Grigoriev I.V."/>
        </authorList>
    </citation>
    <scope>NUCLEOTIDE SEQUENCE [LARGE SCALE GENOMIC DNA]</scope>
    <source>
        <strain evidence="9 10">PL171</strain>
    </source>
</reference>
<dbReference type="InterPro" id="IPR036388">
    <property type="entry name" value="WH-like_DNA-bd_sf"/>
</dbReference>
<name>A0A1Y2HIE5_9FUNG</name>
<dbReference type="InterPro" id="IPR005647">
    <property type="entry name" value="Mnd1"/>
</dbReference>
<keyword evidence="10" id="KW-1185">Reference proteome</keyword>
<dbReference type="GO" id="GO:0003690">
    <property type="term" value="F:double-stranded DNA binding"/>
    <property type="evidence" value="ECO:0007669"/>
    <property type="project" value="InterPro"/>
</dbReference>
<evidence type="ECO:0000256" key="5">
    <source>
        <dbReference type="PIRNR" id="PIRNR026991"/>
    </source>
</evidence>
<dbReference type="GO" id="GO:0007131">
    <property type="term" value="P:reciprocal meiotic recombination"/>
    <property type="evidence" value="ECO:0007669"/>
    <property type="project" value="InterPro"/>
</dbReference>
<evidence type="ECO:0000256" key="2">
    <source>
        <dbReference type="ARBA" id="ARBA00005981"/>
    </source>
</evidence>
<evidence type="ECO:0000313" key="9">
    <source>
        <dbReference type="EMBL" id="ORZ34325.1"/>
    </source>
</evidence>
<proteinExistence type="inferred from homology"/>
<comment type="caution">
    <text evidence="9">The sequence shown here is derived from an EMBL/GenBank/DDBJ whole genome shotgun (WGS) entry which is preliminary data.</text>
</comment>
<evidence type="ECO:0000259" key="8">
    <source>
        <dbReference type="Pfam" id="PF18517"/>
    </source>
</evidence>
<sequence length="208" mass="23248">MVRSSTAKGVSADDKRKRMLEIFHETKDVYTLKDLEKIAPKTKGITSQSVKEVLQQLVDDGEVMCEKIGSSNYFWSFPSAAVKAKRLQLDSLTCQSADLTQDLTQLQSSLARATVSREPTPDRLALLAEIEQLQADIAAMQVELESYRDCDPEVHQQTLAQVDVCKQGVNRWTENMFALQGWVRDKFGSENADGLFKGFGVPEDLDTV</sequence>
<comment type="subcellular location">
    <subcellularLocation>
        <location evidence="1 5">Nucleus</location>
    </subcellularLocation>
</comment>
<organism evidence="9 10">
    <name type="scientific">Catenaria anguillulae PL171</name>
    <dbReference type="NCBI Taxonomy" id="765915"/>
    <lineage>
        <taxon>Eukaryota</taxon>
        <taxon>Fungi</taxon>
        <taxon>Fungi incertae sedis</taxon>
        <taxon>Blastocladiomycota</taxon>
        <taxon>Blastocladiomycetes</taxon>
        <taxon>Blastocladiales</taxon>
        <taxon>Catenariaceae</taxon>
        <taxon>Catenaria</taxon>
    </lineage>
</organism>
<dbReference type="OrthoDB" id="273345at2759"/>
<evidence type="ECO:0000256" key="1">
    <source>
        <dbReference type="ARBA" id="ARBA00004123"/>
    </source>
</evidence>
<dbReference type="STRING" id="765915.A0A1Y2HIE5"/>
<keyword evidence="4 5" id="KW-0539">Nucleus</keyword>
<evidence type="ECO:0000256" key="4">
    <source>
        <dbReference type="ARBA" id="ARBA00023242"/>
    </source>
</evidence>
<dbReference type="Pfam" id="PF18517">
    <property type="entry name" value="LZ3wCH"/>
    <property type="match status" value="1"/>
</dbReference>